<evidence type="ECO:0000313" key="2">
    <source>
        <dbReference type="EMBL" id="KAF0754442.1"/>
    </source>
</evidence>
<keyword evidence="3" id="KW-1185">Reference proteome</keyword>
<feature type="transmembrane region" description="Helical" evidence="1">
    <location>
        <begin position="84"/>
        <end position="110"/>
    </location>
</feature>
<keyword evidence="1" id="KW-1133">Transmembrane helix</keyword>
<evidence type="ECO:0000313" key="3">
    <source>
        <dbReference type="Proteomes" id="UP000478052"/>
    </source>
</evidence>
<accession>A0A6G0YEI3</accession>
<comment type="caution">
    <text evidence="2">The sequence shown here is derived from an EMBL/GenBank/DDBJ whole genome shotgun (WGS) entry which is preliminary data.</text>
</comment>
<protein>
    <submittedName>
        <fullName evidence="2">Piwi-like protein Siwi</fullName>
    </submittedName>
</protein>
<gene>
    <name evidence="2" type="ORF">FWK35_00013967</name>
</gene>
<feature type="transmembrane region" description="Helical" evidence="1">
    <location>
        <begin position="44"/>
        <end position="64"/>
    </location>
</feature>
<name>A0A6G0YEI3_APHCR</name>
<reference evidence="2 3" key="1">
    <citation type="submission" date="2019-08" db="EMBL/GenBank/DDBJ databases">
        <title>Whole genome of Aphis craccivora.</title>
        <authorList>
            <person name="Voronova N.V."/>
            <person name="Shulinski R.S."/>
            <person name="Bandarenka Y.V."/>
            <person name="Zhorov D.G."/>
            <person name="Warner D."/>
        </authorList>
    </citation>
    <scope>NUCLEOTIDE SEQUENCE [LARGE SCALE GENOMIC DNA]</scope>
    <source>
        <strain evidence="2">180601</strain>
        <tissue evidence="2">Whole Body</tissue>
    </source>
</reference>
<proteinExistence type="predicted"/>
<dbReference type="AlphaFoldDB" id="A0A6G0YEI3"/>
<evidence type="ECO:0000256" key="1">
    <source>
        <dbReference type="SAM" id="Phobius"/>
    </source>
</evidence>
<keyword evidence="1" id="KW-0472">Membrane</keyword>
<keyword evidence="1" id="KW-0812">Transmembrane</keyword>
<dbReference type="Proteomes" id="UP000478052">
    <property type="component" value="Unassembled WGS sequence"/>
</dbReference>
<sequence length="189" mass="22340">MYIRQSILALNAFLKKVLDTNSCHNTCQYLTYYRLLEKDKLCRSLPSPVQVLIMIYIPMITYWYSSNIQYTILHENKKKKILGIHIIIIISTNHHNLKLMVIAYFCIFSYKINYRLRRKLNHILQILRKINSMLLGENVQLEDLYQDPTILSCFKYAPITSVDVKLFNFIAKAIPNTQHIPLRFGRQKG</sequence>
<organism evidence="2 3">
    <name type="scientific">Aphis craccivora</name>
    <name type="common">Cowpea aphid</name>
    <dbReference type="NCBI Taxonomy" id="307492"/>
    <lineage>
        <taxon>Eukaryota</taxon>
        <taxon>Metazoa</taxon>
        <taxon>Ecdysozoa</taxon>
        <taxon>Arthropoda</taxon>
        <taxon>Hexapoda</taxon>
        <taxon>Insecta</taxon>
        <taxon>Pterygota</taxon>
        <taxon>Neoptera</taxon>
        <taxon>Paraneoptera</taxon>
        <taxon>Hemiptera</taxon>
        <taxon>Sternorrhyncha</taxon>
        <taxon>Aphidomorpha</taxon>
        <taxon>Aphidoidea</taxon>
        <taxon>Aphididae</taxon>
        <taxon>Aphidini</taxon>
        <taxon>Aphis</taxon>
        <taxon>Aphis</taxon>
    </lineage>
</organism>
<dbReference type="EMBL" id="VUJU01004408">
    <property type="protein sequence ID" value="KAF0754442.1"/>
    <property type="molecule type" value="Genomic_DNA"/>
</dbReference>